<keyword evidence="6 8" id="KW-0560">Oxidoreductase</keyword>
<accession>A0ABW2I7X3</accession>
<dbReference type="InterPro" id="IPR029903">
    <property type="entry name" value="RmlD-like-bd"/>
</dbReference>
<dbReference type="PANTHER" id="PTHR10491">
    <property type="entry name" value="DTDP-4-DEHYDRORHAMNOSE REDUCTASE"/>
    <property type="match status" value="1"/>
</dbReference>
<dbReference type="Proteomes" id="UP001596542">
    <property type="component" value="Unassembled WGS sequence"/>
</dbReference>
<proteinExistence type="inferred from homology"/>
<dbReference type="CDD" id="cd05254">
    <property type="entry name" value="dTDP_HR_like_SDR_e"/>
    <property type="match status" value="1"/>
</dbReference>
<dbReference type="InterPro" id="IPR036291">
    <property type="entry name" value="NAD(P)-bd_dom_sf"/>
</dbReference>
<evidence type="ECO:0000313" key="9">
    <source>
        <dbReference type="Proteomes" id="UP001596542"/>
    </source>
</evidence>
<comment type="pathway">
    <text evidence="1 6">Carbohydrate biosynthesis; dTDP-L-rhamnose biosynthesis.</text>
</comment>
<reference evidence="9" key="1">
    <citation type="journal article" date="2019" name="Int. J. Syst. Evol. Microbiol.">
        <title>The Global Catalogue of Microorganisms (GCM) 10K type strain sequencing project: providing services to taxonomists for standard genome sequencing and annotation.</title>
        <authorList>
            <consortium name="The Broad Institute Genomics Platform"/>
            <consortium name="The Broad Institute Genome Sequencing Center for Infectious Disease"/>
            <person name="Wu L."/>
            <person name="Ma J."/>
        </authorList>
    </citation>
    <scope>NUCLEOTIDE SEQUENCE [LARGE SCALE GENOMIC DNA]</scope>
    <source>
        <strain evidence="9">KACC 12508</strain>
    </source>
</reference>
<comment type="catalytic activity">
    <reaction evidence="5 6">
        <text>dTDP-beta-L-rhamnose + NADP(+) = dTDP-4-dehydro-beta-L-rhamnose + NADPH + H(+)</text>
        <dbReference type="Rhea" id="RHEA:21796"/>
        <dbReference type="ChEBI" id="CHEBI:15378"/>
        <dbReference type="ChEBI" id="CHEBI:57510"/>
        <dbReference type="ChEBI" id="CHEBI:57783"/>
        <dbReference type="ChEBI" id="CHEBI:58349"/>
        <dbReference type="ChEBI" id="CHEBI:62830"/>
        <dbReference type="EC" id="1.1.1.133"/>
    </reaction>
</comment>
<dbReference type="EC" id="1.1.1.133" evidence="3 6"/>
<evidence type="ECO:0000256" key="3">
    <source>
        <dbReference type="ARBA" id="ARBA00012929"/>
    </source>
</evidence>
<name>A0ABW2I7X3_9BURK</name>
<dbReference type="EMBL" id="JBHTBU010000001">
    <property type="protein sequence ID" value="MFC7286940.1"/>
    <property type="molecule type" value="Genomic_DNA"/>
</dbReference>
<dbReference type="Pfam" id="PF04321">
    <property type="entry name" value="RmlD_sub_bind"/>
    <property type="match status" value="1"/>
</dbReference>
<dbReference type="GO" id="GO:0008831">
    <property type="term" value="F:dTDP-4-dehydrorhamnose reductase activity"/>
    <property type="evidence" value="ECO:0007669"/>
    <property type="project" value="UniProtKB-EC"/>
</dbReference>
<evidence type="ECO:0000256" key="4">
    <source>
        <dbReference type="ARBA" id="ARBA00017099"/>
    </source>
</evidence>
<organism evidence="8 9">
    <name type="scientific">Herminiimonas glaciei</name>
    <dbReference type="NCBI Taxonomy" id="523788"/>
    <lineage>
        <taxon>Bacteria</taxon>
        <taxon>Pseudomonadati</taxon>
        <taxon>Pseudomonadota</taxon>
        <taxon>Betaproteobacteria</taxon>
        <taxon>Burkholderiales</taxon>
        <taxon>Oxalobacteraceae</taxon>
        <taxon>Herminiimonas</taxon>
    </lineage>
</organism>
<evidence type="ECO:0000256" key="1">
    <source>
        <dbReference type="ARBA" id="ARBA00004781"/>
    </source>
</evidence>
<keyword evidence="6" id="KW-0521">NADP</keyword>
<protein>
    <recommendedName>
        <fullName evidence="4 6">dTDP-4-dehydrorhamnose reductase</fullName>
        <ecNumber evidence="3 6">1.1.1.133</ecNumber>
    </recommendedName>
</protein>
<dbReference type="PANTHER" id="PTHR10491:SF4">
    <property type="entry name" value="METHIONINE ADENOSYLTRANSFERASE 2 SUBUNIT BETA"/>
    <property type="match status" value="1"/>
</dbReference>
<dbReference type="Gene3D" id="3.90.25.10">
    <property type="entry name" value="UDP-galactose 4-epimerase, domain 1"/>
    <property type="match status" value="1"/>
</dbReference>
<dbReference type="SUPFAM" id="SSF51735">
    <property type="entry name" value="NAD(P)-binding Rossmann-fold domains"/>
    <property type="match status" value="1"/>
</dbReference>
<gene>
    <name evidence="8" type="primary">rfbD</name>
    <name evidence="8" type="ORF">ACFQPC_02715</name>
</gene>
<comment type="function">
    <text evidence="6">Catalyzes the reduction of dTDP-6-deoxy-L-lyxo-4-hexulose to yield dTDP-L-rhamnose.</text>
</comment>
<feature type="domain" description="RmlD-like substrate binding" evidence="7">
    <location>
        <begin position="1"/>
        <end position="294"/>
    </location>
</feature>
<keyword evidence="9" id="KW-1185">Reference proteome</keyword>
<evidence type="ECO:0000256" key="6">
    <source>
        <dbReference type="RuleBase" id="RU364082"/>
    </source>
</evidence>
<comment type="similarity">
    <text evidence="2 6">Belongs to the dTDP-4-dehydrorhamnose reductase family.</text>
</comment>
<evidence type="ECO:0000259" key="7">
    <source>
        <dbReference type="Pfam" id="PF04321"/>
    </source>
</evidence>
<comment type="cofactor">
    <cofactor evidence="6">
        <name>Mg(2+)</name>
        <dbReference type="ChEBI" id="CHEBI:18420"/>
    </cofactor>
    <text evidence="6">Binds 1 Mg(2+) ion per monomer.</text>
</comment>
<comment type="caution">
    <text evidence="8">The sequence shown here is derived from an EMBL/GenBank/DDBJ whole genome shotgun (WGS) entry which is preliminary data.</text>
</comment>
<evidence type="ECO:0000313" key="8">
    <source>
        <dbReference type="EMBL" id="MFC7286940.1"/>
    </source>
</evidence>
<evidence type="ECO:0000256" key="5">
    <source>
        <dbReference type="ARBA" id="ARBA00048200"/>
    </source>
</evidence>
<sequence>MKILLTGRNGQVGYELERTLQGLGQVVALDRAQMDLSDLDQVRSVIREVKPQLIVNPAAYTAVDLAEGEVELAMCINAQAPEVMAQEAKKLGAGMIHYSTDYVFDGDQAGSYTEDDVPDPQSVYGRSKLAGEQAIQAAGIPHLILRTSWVYGARGKNFLLTVRRLAQERDELRIVADQFGAPTWCRTIAEATAHALIQMQRYSGTQKDAELDQDVWLSRGGLYHLSAQGRTSWHGLTQAILSHPSVPKKPRLTAISTQDYPLPARRPANSSLSCERFMQTFCGLPGWDEALKLCQDGM</sequence>
<dbReference type="Gene3D" id="3.40.50.720">
    <property type="entry name" value="NAD(P)-binding Rossmann-like Domain"/>
    <property type="match status" value="1"/>
</dbReference>
<dbReference type="RefSeq" id="WP_382270105.1">
    <property type="nucleotide sequence ID" value="NZ_JBHTBU010000001.1"/>
</dbReference>
<dbReference type="NCBIfam" id="TIGR01214">
    <property type="entry name" value="rmlD"/>
    <property type="match status" value="1"/>
</dbReference>
<evidence type="ECO:0000256" key="2">
    <source>
        <dbReference type="ARBA" id="ARBA00010944"/>
    </source>
</evidence>
<dbReference type="InterPro" id="IPR005913">
    <property type="entry name" value="dTDP_dehydrorham_reduct"/>
</dbReference>